<reference evidence="2 3" key="1">
    <citation type="submission" date="2017-01" db="EMBL/GenBank/DDBJ databases">
        <authorList>
            <person name="Mah S.A."/>
            <person name="Swanson W.J."/>
            <person name="Moy G.W."/>
            <person name="Vacquier V.D."/>
        </authorList>
    </citation>
    <scope>NUCLEOTIDE SEQUENCE [LARGE SCALE GENOMIC DNA]</scope>
    <source>
        <strain evidence="2 3">DSM 11589</strain>
    </source>
</reference>
<dbReference type="Proteomes" id="UP000185678">
    <property type="component" value="Unassembled WGS sequence"/>
</dbReference>
<dbReference type="SUPFAM" id="SSF49777">
    <property type="entry name" value="PEBP-like"/>
    <property type="match status" value="1"/>
</dbReference>
<dbReference type="Gene3D" id="3.90.280.10">
    <property type="entry name" value="PEBP-like"/>
    <property type="match status" value="1"/>
</dbReference>
<gene>
    <name evidence="2" type="ORF">SAMN05421779_107132</name>
</gene>
<dbReference type="Pfam" id="PF01161">
    <property type="entry name" value="PBP"/>
    <property type="match status" value="1"/>
</dbReference>
<organism evidence="2 3">
    <name type="scientific">Insolitispirillum peregrinum</name>
    <dbReference type="NCBI Taxonomy" id="80876"/>
    <lineage>
        <taxon>Bacteria</taxon>
        <taxon>Pseudomonadati</taxon>
        <taxon>Pseudomonadota</taxon>
        <taxon>Alphaproteobacteria</taxon>
        <taxon>Rhodospirillales</taxon>
        <taxon>Novispirillaceae</taxon>
        <taxon>Insolitispirillum</taxon>
    </lineage>
</organism>
<accession>A0A1N7PPJ9</accession>
<evidence type="ECO:0000313" key="3">
    <source>
        <dbReference type="Proteomes" id="UP000185678"/>
    </source>
</evidence>
<dbReference type="RefSeq" id="WP_217696127.1">
    <property type="nucleotide sequence ID" value="NZ_FTOA01000007.1"/>
</dbReference>
<dbReference type="STRING" id="80876.SAMN05421779_107132"/>
<dbReference type="InterPro" id="IPR008914">
    <property type="entry name" value="PEBP"/>
</dbReference>
<dbReference type="EMBL" id="FTOA01000007">
    <property type="protein sequence ID" value="SIT12339.1"/>
    <property type="molecule type" value="Genomic_DNA"/>
</dbReference>
<proteinExistence type="predicted"/>
<feature type="chain" id="PRO_5013247204" description="Phospholipid-binding protein, PBP family" evidence="1">
    <location>
        <begin position="25"/>
        <end position="171"/>
    </location>
</feature>
<keyword evidence="3" id="KW-1185">Reference proteome</keyword>
<evidence type="ECO:0000256" key="1">
    <source>
        <dbReference type="SAM" id="SignalP"/>
    </source>
</evidence>
<sequence length="171" mass="16992">MKQAYWGMAMTAAALVLTASPVWADGLAVTLGGGWDGVKIPSGQQCTLDGGNGATPPMTLSGLPDGTTKVTVAFNDRDYPPLSSNGGHGVIAFPVTPVSGSADIPAVPGLSSSLPGGAEVVSAARSSGDYASPGYLPPCSGGDRHAYWATVTAVAADGAALSSTTVELGRW</sequence>
<dbReference type="AlphaFoldDB" id="A0A1N7PPJ9"/>
<evidence type="ECO:0000313" key="2">
    <source>
        <dbReference type="EMBL" id="SIT12339.1"/>
    </source>
</evidence>
<protein>
    <recommendedName>
        <fullName evidence="4">Phospholipid-binding protein, PBP family</fullName>
    </recommendedName>
</protein>
<dbReference type="InterPro" id="IPR036610">
    <property type="entry name" value="PEBP-like_sf"/>
</dbReference>
<feature type="signal peptide" evidence="1">
    <location>
        <begin position="1"/>
        <end position="24"/>
    </location>
</feature>
<evidence type="ECO:0008006" key="4">
    <source>
        <dbReference type="Google" id="ProtNLM"/>
    </source>
</evidence>
<keyword evidence="1" id="KW-0732">Signal</keyword>
<name>A0A1N7PPJ9_9PROT</name>